<evidence type="ECO:0000313" key="5">
    <source>
        <dbReference type="Proteomes" id="UP000183040"/>
    </source>
</evidence>
<protein>
    <recommendedName>
        <fullName evidence="6">DUF5018 domain-containing protein</fullName>
    </recommendedName>
</protein>
<organism evidence="4 5">
    <name type="scientific">Bacteroides xylanisolvens</name>
    <dbReference type="NCBI Taxonomy" id="371601"/>
    <lineage>
        <taxon>Bacteria</taxon>
        <taxon>Pseudomonadati</taxon>
        <taxon>Bacteroidota</taxon>
        <taxon>Bacteroidia</taxon>
        <taxon>Bacteroidales</taxon>
        <taxon>Bacteroidaceae</taxon>
        <taxon>Bacteroides</taxon>
    </lineage>
</organism>
<name>A0A1H4GC01_9BACE</name>
<dbReference type="RefSeq" id="WP_074707827.1">
    <property type="nucleotide sequence ID" value="NZ_FNRP01000027.1"/>
</dbReference>
<keyword evidence="1" id="KW-0732">Signal</keyword>
<reference evidence="4 5" key="1">
    <citation type="submission" date="2016-10" db="EMBL/GenBank/DDBJ databases">
        <authorList>
            <person name="de Groot N.N."/>
        </authorList>
    </citation>
    <scope>NUCLEOTIDE SEQUENCE [LARGE SCALE GENOMIC DNA]</scope>
    <source>
        <strain evidence="4 5">NLAE-zl-G339</strain>
    </source>
</reference>
<dbReference type="Pfam" id="PF13944">
    <property type="entry name" value="Calycin_like"/>
    <property type="match status" value="1"/>
</dbReference>
<evidence type="ECO:0000256" key="1">
    <source>
        <dbReference type="SAM" id="SignalP"/>
    </source>
</evidence>
<evidence type="ECO:0000313" key="4">
    <source>
        <dbReference type="EMBL" id="SEB06520.1"/>
    </source>
</evidence>
<feature type="domain" description="Putative carbohydrate metabolism" evidence="2">
    <location>
        <begin position="262"/>
        <end position="492"/>
    </location>
</feature>
<sequence>MKKKLFYYLFAVLCTATLFTSCSDDDDEVKYPIDTDLAGGYVGNLSVNVDGNQMGTTENQKITISQSNKGTNQIALSLKNFTFLVNVGDIEVDPCTVKAIDGGYAFEGQQNLDLVQPLGNCPVSISGTVKGNNINIEIGVKVGAPLNQNVKATFVGRKLTGSESSEAKITNFIIDDEAVVEQPVINEEAGTIVFAVNEEVESLKFTPIIEISEGATITPASGVAQDFSNNKKVTYTVTAEDGTVKVYTAFVEGTRKVLKYSFEEWREGSNNDELLPTDLWAGSAAGAGILGGTLLKKEAKEDGTYAAKLITFEYPNDPNSLIPKITAGSIFIGKFDMAPALKGDRLSCTKFGLDAETVGLGGKPLRFKGVYKYESGSNYLDASNYEDVKPVDIKDKGQIQAVLYKVQTGEDGKEIVLTGHDVNTSELRVAVANIIVEDIKEYTPFNIEFEYLQEYDRNAKYKFAIVCSSSKDGDLFKGAGGSTLIVDEFEVICE</sequence>
<feature type="chain" id="PRO_5010350565" description="DUF5018 domain-containing protein" evidence="1">
    <location>
        <begin position="24"/>
        <end position="494"/>
    </location>
</feature>
<evidence type="ECO:0000259" key="3">
    <source>
        <dbReference type="Pfam" id="PF13944"/>
    </source>
</evidence>
<dbReference type="InterPro" id="IPR038653">
    <property type="entry name" value="Put_CMD_sf"/>
</dbReference>
<feature type="signal peptide" evidence="1">
    <location>
        <begin position="1"/>
        <end position="23"/>
    </location>
</feature>
<dbReference type="Gene3D" id="2.60.40.2340">
    <property type="match status" value="1"/>
</dbReference>
<dbReference type="Pfam" id="PF13201">
    <property type="entry name" value="PCMD"/>
    <property type="match status" value="1"/>
</dbReference>
<dbReference type="InterPro" id="IPR024311">
    <property type="entry name" value="Lipocalin-like"/>
</dbReference>
<evidence type="ECO:0008006" key="6">
    <source>
        <dbReference type="Google" id="ProtNLM"/>
    </source>
</evidence>
<accession>A0A1H4GC01</accession>
<feature type="domain" description="Lipocalin-like" evidence="3">
    <location>
        <begin position="37"/>
        <end position="156"/>
    </location>
</feature>
<dbReference type="PROSITE" id="PS51257">
    <property type="entry name" value="PROKAR_LIPOPROTEIN"/>
    <property type="match status" value="1"/>
</dbReference>
<proteinExistence type="predicted"/>
<dbReference type="Gene3D" id="2.60.120.890">
    <property type="entry name" value="BT2081, beta-jelly-roll domain"/>
    <property type="match status" value="1"/>
</dbReference>
<dbReference type="Gene3D" id="2.40.128.350">
    <property type="match status" value="1"/>
</dbReference>
<dbReference type="AlphaFoldDB" id="A0A1H4GC01"/>
<dbReference type="EMBL" id="FNRP01000027">
    <property type="protein sequence ID" value="SEB06520.1"/>
    <property type="molecule type" value="Genomic_DNA"/>
</dbReference>
<evidence type="ECO:0000259" key="2">
    <source>
        <dbReference type="Pfam" id="PF13201"/>
    </source>
</evidence>
<gene>
    <name evidence="4" type="ORF">SAMN04487924_12729</name>
</gene>
<dbReference type="InterPro" id="IPR025112">
    <property type="entry name" value="PCMD"/>
</dbReference>
<dbReference type="Proteomes" id="UP000183040">
    <property type="component" value="Unassembled WGS sequence"/>
</dbReference>